<evidence type="ECO:0008006" key="8">
    <source>
        <dbReference type="Google" id="ProtNLM"/>
    </source>
</evidence>
<dbReference type="OMA" id="EAMKRTC"/>
<dbReference type="PANTHER" id="PTHR48129">
    <property type="entry name" value="60S RIBOSOMAL PROTEIN L37A"/>
    <property type="match status" value="1"/>
</dbReference>
<dbReference type="PANTHER" id="PTHR48129:SF1">
    <property type="entry name" value="LARGE RIBOSOMAL SUBUNIT PROTEIN EL43"/>
    <property type="match status" value="1"/>
</dbReference>
<evidence type="ECO:0000313" key="6">
    <source>
        <dbReference type="EMBL" id="OXA56979.1"/>
    </source>
</evidence>
<dbReference type="InterPro" id="IPR002674">
    <property type="entry name" value="Ribosomal_eL43"/>
</dbReference>
<name>A0A226EHT2_FOLCA</name>
<dbReference type="GO" id="GO:0022625">
    <property type="term" value="C:cytosolic large ribosomal subunit"/>
    <property type="evidence" value="ECO:0007669"/>
    <property type="project" value="UniProtKB-ARBA"/>
</dbReference>
<dbReference type="InterPro" id="IPR011332">
    <property type="entry name" value="Ribosomal_zn-bd"/>
</dbReference>
<evidence type="ECO:0000256" key="3">
    <source>
        <dbReference type="ARBA" id="ARBA00022980"/>
    </source>
</evidence>
<dbReference type="AlphaFoldDB" id="A0A226EHT2"/>
<evidence type="ECO:0000256" key="1">
    <source>
        <dbReference type="ARBA" id="ARBA00008672"/>
    </source>
</evidence>
<dbReference type="InterPro" id="IPR011331">
    <property type="entry name" value="Ribosomal_eL37/eL43"/>
</dbReference>
<feature type="region of interest" description="Disordered" evidence="5">
    <location>
        <begin position="1"/>
        <end position="24"/>
    </location>
</feature>
<evidence type="ECO:0000256" key="2">
    <source>
        <dbReference type="ARBA" id="ARBA00022833"/>
    </source>
</evidence>
<dbReference type="GO" id="GO:0006412">
    <property type="term" value="P:translation"/>
    <property type="evidence" value="ECO:0007669"/>
    <property type="project" value="InterPro"/>
</dbReference>
<dbReference type="HAMAP" id="MF_00327">
    <property type="entry name" value="Ribosomal_eL43"/>
    <property type="match status" value="1"/>
</dbReference>
<dbReference type="EMBL" id="LNIX01000003">
    <property type="protein sequence ID" value="OXA56979.1"/>
    <property type="molecule type" value="Genomic_DNA"/>
</dbReference>
<dbReference type="FunFam" id="2.20.25.30:FF:000002">
    <property type="entry name" value="60S ribosomal protein L37a"/>
    <property type="match status" value="1"/>
</dbReference>
<keyword evidence="4" id="KW-0687">Ribonucleoprotein</keyword>
<protein>
    <recommendedName>
        <fullName evidence="8">60S ribosomal protein L37a</fullName>
    </recommendedName>
</protein>
<comment type="similarity">
    <text evidence="1">Belongs to the eukaryotic ribosomal protein eL43 family.</text>
</comment>
<dbReference type="OrthoDB" id="10258345at2759"/>
<reference evidence="6 7" key="1">
    <citation type="submission" date="2015-12" db="EMBL/GenBank/DDBJ databases">
        <title>The genome of Folsomia candida.</title>
        <authorList>
            <person name="Faddeeva A."/>
            <person name="Derks M.F."/>
            <person name="Anvar Y."/>
            <person name="Smit S."/>
            <person name="Van Straalen N."/>
            <person name="Roelofs D."/>
        </authorList>
    </citation>
    <scope>NUCLEOTIDE SEQUENCE [LARGE SCALE GENOMIC DNA]</scope>
    <source>
        <strain evidence="6 7">VU population</strain>
        <tissue evidence="6">Whole body</tissue>
    </source>
</reference>
<dbReference type="STRING" id="158441.A0A226EHT2"/>
<evidence type="ECO:0000256" key="4">
    <source>
        <dbReference type="ARBA" id="ARBA00023274"/>
    </source>
</evidence>
<dbReference type="Proteomes" id="UP000198287">
    <property type="component" value="Unassembled WGS sequence"/>
</dbReference>
<comment type="caution">
    <text evidence="6">The sequence shown here is derived from an EMBL/GenBank/DDBJ whole genome shotgun (WGS) entry which is preliminary data.</text>
</comment>
<organism evidence="6 7">
    <name type="scientific">Folsomia candida</name>
    <name type="common">Springtail</name>
    <dbReference type="NCBI Taxonomy" id="158441"/>
    <lineage>
        <taxon>Eukaryota</taxon>
        <taxon>Metazoa</taxon>
        <taxon>Ecdysozoa</taxon>
        <taxon>Arthropoda</taxon>
        <taxon>Hexapoda</taxon>
        <taxon>Collembola</taxon>
        <taxon>Entomobryomorpha</taxon>
        <taxon>Isotomoidea</taxon>
        <taxon>Isotomidae</taxon>
        <taxon>Proisotominae</taxon>
        <taxon>Folsomia</taxon>
    </lineage>
</organism>
<proteinExistence type="inferred from homology"/>
<keyword evidence="3" id="KW-0689">Ribosomal protein</keyword>
<evidence type="ECO:0000256" key="5">
    <source>
        <dbReference type="SAM" id="MobiDB-lite"/>
    </source>
</evidence>
<dbReference type="GO" id="GO:0003735">
    <property type="term" value="F:structural constituent of ribosome"/>
    <property type="evidence" value="ECO:0007669"/>
    <property type="project" value="InterPro"/>
</dbReference>
<gene>
    <name evidence="6" type="ORF">Fcan01_07761</name>
</gene>
<accession>A0A226EHT2</accession>
<dbReference type="InterPro" id="IPR050522">
    <property type="entry name" value="Ribosomal_protein_eL43"/>
</dbReference>
<dbReference type="NCBIfam" id="TIGR00280">
    <property type="entry name" value="eL43_euk_arch"/>
    <property type="match status" value="1"/>
</dbReference>
<dbReference type="Pfam" id="PF01780">
    <property type="entry name" value="Ribosomal_L37ae"/>
    <property type="match status" value="1"/>
</dbReference>
<sequence length="114" mass="12825">MLLETADAPRTGRRMNLETAKTRAKRTKKVGITGKYGTRYGASLRKMVKKMEITQHSKYTCTFCGKDAMKRSCVGIWSCKRCRRTVAGGAWVYSTTAAASVRSAVRRLREIKEV</sequence>
<dbReference type="Gene3D" id="2.20.25.30">
    <property type="match status" value="1"/>
</dbReference>
<keyword evidence="2" id="KW-0862">Zinc</keyword>
<evidence type="ECO:0000313" key="7">
    <source>
        <dbReference type="Proteomes" id="UP000198287"/>
    </source>
</evidence>
<dbReference type="SUPFAM" id="SSF57829">
    <property type="entry name" value="Zn-binding ribosomal proteins"/>
    <property type="match status" value="1"/>
</dbReference>
<keyword evidence="7" id="KW-1185">Reference proteome</keyword>